<keyword evidence="2" id="KW-1185">Reference proteome</keyword>
<sequence length="324" mass="36766">MSAVAGQIDCTSLKLAISSFFIKETGIGSNFDMWMRLLSQDCLVELDLGFGAHRHAEIAQTIPSFPQVKNLRLRALKAKKHLKLSHNYMILSKFPAVEVLEIRGNPQWDDDSDLISSRSTILSELREYTGPHEMLCIRILFPPAPLTHLTPDRCDPLSLMKALDGVQTCSSITSLTGSFNDFLDVPGFYSLFDIFPRLTELSMDVVYGGENNVNSAVVSFVKTLTLSFPPWLEHLYIHWQRFDFDEWISPVDVARLFRELLALPARCPALKSIWLESFAFLFRSRRLQDGAVDEHTARTTERIKNMRDKLGAPRETGTSWGRGR</sequence>
<proteinExistence type="predicted"/>
<reference evidence="1" key="1">
    <citation type="submission" date="2023-03" db="EMBL/GenBank/DDBJ databases">
        <title>Massive genome expansion in bonnet fungi (Mycena s.s.) driven by repeated elements and novel gene families across ecological guilds.</title>
        <authorList>
            <consortium name="Lawrence Berkeley National Laboratory"/>
            <person name="Harder C.B."/>
            <person name="Miyauchi S."/>
            <person name="Viragh M."/>
            <person name="Kuo A."/>
            <person name="Thoen E."/>
            <person name="Andreopoulos B."/>
            <person name="Lu D."/>
            <person name="Skrede I."/>
            <person name="Drula E."/>
            <person name="Henrissat B."/>
            <person name="Morin E."/>
            <person name="Kohler A."/>
            <person name="Barry K."/>
            <person name="LaButti K."/>
            <person name="Morin E."/>
            <person name="Salamov A."/>
            <person name="Lipzen A."/>
            <person name="Mereny Z."/>
            <person name="Hegedus B."/>
            <person name="Baldrian P."/>
            <person name="Stursova M."/>
            <person name="Weitz H."/>
            <person name="Taylor A."/>
            <person name="Grigoriev I.V."/>
            <person name="Nagy L.G."/>
            <person name="Martin F."/>
            <person name="Kauserud H."/>
        </authorList>
    </citation>
    <scope>NUCLEOTIDE SEQUENCE</scope>
    <source>
        <strain evidence="1">CBHHK002</strain>
    </source>
</reference>
<dbReference type="Gene3D" id="3.80.10.10">
    <property type="entry name" value="Ribonuclease Inhibitor"/>
    <property type="match status" value="1"/>
</dbReference>
<protein>
    <submittedName>
        <fullName evidence="1">Uncharacterized protein</fullName>
    </submittedName>
</protein>
<gene>
    <name evidence="1" type="ORF">DFH08DRAFT_355112</name>
</gene>
<name>A0AAD7EGD2_9AGAR</name>
<evidence type="ECO:0000313" key="1">
    <source>
        <dbReference type="EMBL" id="KAJ7323004.1"/>
    </source>
</evidence>
<dbReference type="EMBL" id="JARIHO010000048">
    <property type="protein sequence ID" value="KAJ7323004.1"/>
    <property type="molecule type" value="Genomic_DNA"/>
</dbReference>
<dbReference type="AlphaFoldDB" id="A0AAD7EGD2"/>
<dbReference type="Proteomes" id="UP001218218">
    <property type="component" value="Unassembled WGS sequence"/>
</dbReference>
<dbReference type="SUPFAM" id="SSF52047">
    <property type="entry name" value="RNI-like"/>
    <property type="match status" value="1"/>
</dbReference>
<accession>A0AAD7EGD2</accession>
<dbReference type="InterPro" id="IPR032675">
    <property type="entry name" value="LRR_dom_sf"/>
</dbReference>
<evidence type="ECO:0000313" key="2">
    <source>
        <dbReference type="Proteomes" id="UP001218218"/>
    </source>
</evidence>
<comment type="caution">
    <text evidence="1">The sequence shown here is derived from an EMBL/GenBank/DDBJ whole genome shotgun (WGS) entry which is preliminary data.</text>
</comment>
<organism evidence="1 2">
    <name type="scientific">Mycena albidolilacea</name>
    <dbReference type="NCBI Taxonomy" id="1033008"/>
    <lineage>
        <taxon>Eukaryota</taxon>
        <taxon>Fungi</taxon>
        <taxon>Dikarya</taxon>
        <taxon>Basidiomycota</taxon>
        <taxon>Agaricomycotina</taxon>
        <taxon>Agaricomycetes</taxon>
        <taxon>Agaricomycetidae</taxon>
        <taxon>Agaricales</taxon>
        <taxon>Marasmiineae</taxon>
        <taxon>Mycenaceae</taxon>
        <taxon>Mycena</taxon>
    </lineage>
</organism>